<sequence length="260" mass="29311">MTMSAQHAAQGKYACIYEYDVKSADGNVDRGTTLLQIADAFAVFTDYSAFQLDSVARQPGASEAQRKELEERVERNDHFFDQTVYQNDPSNRLTVHSLIAPYRYTYEEKINPIAWRLVDEEKEVCGYPCKKATGTYGGREWIAWYAPEVAIPFGPWKIVGLPGLVMAAEDAEGVHRFTAIQFRAASGPVVMGELPDEIKTTREKFIEAKNRFEQNPMANLPPEALSDMTIRKREGGQKSIFVNGVQLRMRANGYTPLEVE</sequence>
<evidence type="ECO:0000313" key="1">
    <source>
        <dbReference type="EMBL" id="ETK02016.1"/>
    </source>
</evidence>
<dbReference type="NCBIfam" id="TIGR01200">
    <property type="entry name" value="GLPGLI"/>
    <property type="match status" value="1"/>
</dbReference>
<name>W2C6E0_9BACT</name>
<organism evidence="1 2">
    <name type="scientific">Tannerella sp. oral taxon BU063 isolate Cell 2</name>
    <dbReference type="NCBI Taxonomy" id="1411148"/>
    <lineage>
        <taxon>Bacteria</taxon>
        <taxon>Pseudomonadati</taxon>
        <taxon>Bacteroidota</taxon>
        <taxon>Bacteroidia</taxon>
        <taxon>Bacteroidales</taxon>
        <taxon>Tannerellaceae</taxon>
        <taxon>Tannerella</taxon>
    </lineage>
</organism>
<proteinExistence type="predicted"/>
<dbReference type="Proteomes" id="UP000018837">
    <property type="component" value="Unassembled WGS sequence"/>
</dbReference>
<dbReference type="InterPro" id="IPR005901">
    <property type="entry name" value="GLPGLI"/>
</dbReference>
<comment type="caution">
    <text evidence="1">The sequence shown here is derived from an EMBL/GenBank/DDBJ whole genome shotgun (WGS) entry which is preliminary data.</text>
</comment>
<gene>
    <name evidence="1" type="ORF">N425_06645</name>
</gene>
<accession>W2C6E0</accession>
<dbReference type="AlphaFoldDB" id="W2C6E0"/>
<evidence type="ECO:0008006" key="3">
    <source>
        <dbReference type="Google" id="ProtNLM"/>
    </source>
</evidence>
<reference evidence="1 2" key="1">
    <citation type="submission" date="2013-11" db="EMBL/GenBank/DDBJ databases">
        <title>Single cell genomics of uncultured Tannerella BU063 (oral taxon 286).</title>
        <authorList>
            <person name="Beall C.J."/>
            <person name="Campbell A.G."/>
            <person name="Griffen A.L."/>
            <person name="Podar M."/>
            <person name="Leys E.J."/>
        </authorList>
    </citation>
    <scope>NUCLEOTIDE SEQUENCE [LARGE SCALE GENOMIC DNA]</scope>
    <source>
        <strain evidence="1">Cell 2</strain>
    </source>
</reference>
<protein>
    <recommendedName>
        <fullName evidence="3">GLPGLI family protein</fullName>
    </recommendedName>
</protein>
<dbReference type="EMBL" id="AYUF01000422">
    <property type="protein sequence ID" value="ETK02016.1"/>
    <property type="molecule type" value="Genomic_DNA"/>
</dbReference>
<evidence type="ECO:0000313" key="2">
    <source>
        <dbReference type="Proteomes" id="UP000018837"/>
    </source>
</evidence>
<dbReference type="PATRIC" id="fig|1411148.3.peg.1000"/>